<sequence>MKMIFSFFSVCICLSLFSCEKKDDDSRRHRFTEQVMIDGLRRTYVVKLPRNYYEQDSARALVIGIHGTGGSADQFEKAYGFNQLASEKGFIMVYPDGVEKQDGAGILRVRTWNAGTCCDYAMYTNVNDVKFISTLIDEVSSRFLVNRKKVYVAGMSNGGMLAYRLASELPGKLAAAGIVSGTMVAPKDTTLKGVVPLIHIHALPDQKVPVHAGGAGIGNYVFPPAVEGINYWVKRNQCATEPAVEQRQGYEITSWKNAAGVVVMQRYLTQDGGHAWPSAPPQGRRGDTPSKVINATHLIWDFCDRFSLP</sequence>
<evidence type="ECO:0000256" key="7">
    <source>
        <dbReference type="ARBA" id="ARBA00023326"/>
    </source>
</evidence>
<dbReference type="PANTHER" id="PTHR38050:SF2">
    <property type="entry name" value="FERULOYL ESTERASE C-RELATED"/>
    <property type="match status" value="1"/>
</dbReference>
<evidence type="ECO:0000313" key="9">
    <source>
        <dbReference type="Proteomes" id="UP001162741"/>
    </source>
</evidence>
<accession>A0ABY6IX61</accession>
<name>A0ABY6IX61_9BACT</name>
<evidence type="ECO:0000256" key="4">
    <source>
        <dbReference type="ARBA" id="ARBA00022729"/>
    </source>
</evidence>
<keyword evidence="5 8" id="KW-0378">Hydrolase</keyword>
<proteinExistence type="predicted"/>
<dbReference type="SUPFAM" id="SSF53474">
    <property type="entry name" value="alpha/beta-Hydrolases"/>
    <property type="match status" value="1"/>
</dbReference>
<evidence type="ECO:0000256" key="1">
    <source>
        <dbReference type="ARBA" id="ARBA00004613"/>
    </source>
</evidence>
<gene>
    <name evidence="8" type="ORF">MKQ68_17960</name>
</gene>
<evidence type="ECO:0000313" key="8">
    <source>
        <dbReference type="EMBL" id="UYQ91973.1"/>
    </source>
</evidence>
<keyword evidence="3" id="KW-0858">Xylan degradation</keyword>
<dbReference type="GO" id="GO:0016787">
    <property type="term" value="F:hydrolase activity"/>
    <property type="evidence" value="ECO:0007669"/>
    <property type="project" value="UniProtKB-KW"/>
</dbReference>
<dbReference type="Proteomes" id="UP001162741">
    <property type="component" value="Chromosome"/>
</dbReference>
<dbReference type="Pfam" id="PF10503">
    <property type="entry name" value="Esterase_PHB"/>
    <property type="match status" value="1"/>
</dbReference>
<keyword evidence="2" id="KW-0964">Secreted</keyword>
<dbReference type="InterPro" id="IPR043595">
    <property type="entry name" value="FaeB/C/D"/>
</dbReference>
<keyword evidence="7" id="KW-0624">Polysaccharide degradation</keyword>
<dbReference type="PROSITE" id="PS51257">
    <property type="entry name" value="PROKAR_LIPOPROTEIN"/>
    <property type="match status" value="1"/>
</dbReference>
<evidence type="ECO:0000256" key="2">
    <source>
        <dbReference type="ARBA" id="ARBA00022525"/>
    </source>
</evidence>
<protein>
    <submittedName>
        <fullName evidence="8">Alpha/beta hydrolase-fold protein</fullName>
    </submittedName>
</protein>
<reference evidence="8" key="1">
    <citation type="submission" date="2022-10" db="EMBL/GenBank/DDBJ databases">
        <title>Chitinophaga sp. nov., isolated from soil.</title>
        <authorList>
            <person name="Jeon C.O."/>
        </authorList>
    </citation>
    <scope>NUCLEOTIDE SEQUENCE</scope>
    <source>
        <strain evidence="8">R8</strain>
    </source>
</reference>
<dbReference type="PANTHER" id="PTHR38050">
    <property type="match status" value="1"/>
</dbReference>
<dbReference type="EMBL" id="CP107006">
    <property type="protein sequence ID" value="UYQ91973.1"/>
    <property type="molecule type" value="Genomic_DNA"/>
</dbReference>
<dbReference type="Gene3D" id="3.40.50.1820">
    <property type="entry name" value="alpha/beta hydrolase"/>
    <property type="match status" value="1"/>
</dbReference>
<keyword evidence="9" id="KW-1185">Reference proteome</keyword>
<evidence type="ECO:0000256" key="3">
    <source>
        <dbReference type="ARBA" id="ARBA00022651"/>
    </source>
</evidence>
<organism evidence="8 9">
    <name type="scientific">Chitinophaga horti</name>
    <dbReference type="NCBI Taxonomy" id="2920382"/>
    <lineage>
        <taxon>Bacteria</taxon>
        <taxon>Pseudomonadati</taxon>
        <taxon>Bacteroidota</taxon>
        <taxon>Chitinophagia</taxon>
        <taxon>Chitinophagales</taxon>
        <taxon>Chitinophagaceae</taxon>
        <taxon>Chitinophaga</taxon>
    </lineage>
</organism>
<comment type="subcellular location">
    <subcellularLocation>
        <location evidence="1">Secreted</location>
    </subcellularLocation>
</comment>
<dbReference type="RefSeq" id="WP_264280318.1">
    <property type="nucleotide sequence ID" value="NZ_CP107006.1"/>
</dbReference>
<keyword evidence="4" id="KW-0732">Signal</keyword>
<dbReference type="InterPro" id="IPR010126">
    <property type="entry name" value="Esterase_phb"/>
</dbReference>
<evidence type="ECO:0000256" key="5">
    <source>
        <dbReference type="ARBA" id="ARBA00022801"/>
    </source>
</evidence>
<dbReference type="InterPro" id="IPR029058">
    <property type="entry name" value="AB_hydrolase_fold"/>
</dbReference>
<evidence type="ECO:0000256" key="6">
    <source>
        <dbReference type="ARBA" id="ARBA00023277"/>
    </source>
</evidence>
<keyword evidence="6" id="KW-0119">Carbohydrate metabolism</keyword>